<dbReference type="GO" id="GO:0016853">
    <property type="term" value="F:isomerase activity"/>
    <property type="evidence" value="ECO:0007669"/>
    <property type="project" value="UniProtKB-KW"/>
</dbReference>
<dbReference type="RefSeq" id="WP_249471359.1">
    <property type="nucleotide sequence ID" value="NZ_JAMBEP010000001.1"/>
</dbReference>
<name>A0ABT0MFW1_9GAMM</name>
<dbReference type="Gene3D" id="1.10.287.460">
    <property type="entry name" value="Peptidyl-prolyl cis-trans isomerase, FKBP-type, N-terminal domain"/>
    <property type="match status" value="1"/>
</dbReference>
<dbReference type="PANTHER" id="PTHR43811">
    <property type="entry name" value="FKBP-TYPE PEPTIDYL-PROLYL CIS-TRANS ISOMERASE FKPA"/>
    <property type="match status" value="1"/>
</dbReference>
<feature type="signal peptide" evidence="7">
    <location>
        <begin position="1"/>
        <end position="23"/>
    </location>
</feature>
<dbReference type="EC" id="5.2.1.8" evidence="6"/>
<dbReference type="Pfam" id="PF01346">
    <property type="entry name" value="FKBP_N"/>
    <property type="match status" value="1"/>
</dbReference>
<feature type="chain" id="PRO_5045685236" description="Peptidyl-prolyl cis-trans isomerase" evidence="7">
    <location>
        <begin position="24"/>
        <end position="277"/>
    </location>
</feature>
<gene>
    <name evidence="9" type="ORF">M2650_03760</name>
</gene>
<evidence type="ECO:0000256" key="2">
    <source>
        <dbReference type="ARBA" id="ARBA00006577"/>
    </source>
</evidence>
<dbReference type="Pfam" id="PF00254">
    <property type="entry name" value="FKBP_C"/>
    <property type="match status" value="1"/>
</dbReference>
<comment type="catalytic activity">
    <reaction evidence="1 5 6">
        <text>[protein]-peptidylproline (omega=180) = [protein]-peptidylproline (omega=0)</text>
        <dbReference type="Rhea" id="RHEA:16237"/>
        <dbReference type="Rhea" id="RHEA-COMP:10747"/>
        <dbReference type="Rhea" id="RHEA-COMP:10748"/>
        <dbReference type="ChEBI" id="CHEBI:83833"/>
        <dbReference type="ChEBI" id="CHEBI:83834"/>
        <dbReference type="EC" id="5.2.1.8"/>
    </reaction>
</comment>
<comment type="similarity">
    <text evidence="2 6">Belongs to the FKBP-type PPIase family.</text>
</comment>
<keyword evidence="4 5" id="KW-0413">Isomerase</keyword>
<dbReference type="InterPro" id="IPR036944">
    <property type="entry name" value="PPIase_FKBP_N_sf"/>
</dbReference>
<dbReference type="InterPro" id="IPR001179">
    <property type="entry name" value="PPIase_FKBP_dom"/>
</dbReference>
<keyword evidence="7" id="KW-0732">Signal</keyword>
<dbReference type="EMBL" id="JAMBEP010000001">
    <property type="protein sequence ID" value="MCL1633761.1"/>
    <property type="molecule type" value="Genomic_DNA"/>
</dbReference>
<sequence>MTSRLRNSATALALASLTLFVAACNKPGDKDKADTAAKPADAAADAKADGKKAIPGLATEKEQVSYMVGMAMARQLQPMKEELDVDTMVKAIKTSLAGEKLLLDDKQAAEISEAFGQRMQAKQIADMLKKAKDNQEAGQKFLAENGKKPGVVTTASGLQYQVITEGKGAKPKASDVVRVNYKGTLLDGKTFDSTYDRNEPAMFQLQQVVPGWQEGIALMPVGSKYRFWIPSKLGYGEQGTPGGPIGPNATLVFEVELLDIVKPEQMPSRLPPGAPTK</sequence>
<evidence type="ECO:0000256" key="6">
    <source>
        <dbReference type="RuleBase" id="RU003915"/>
    </source>
</evidence>
<evidence type="ECO:0000256" key="1">
    <source>
        <dbReference type="ARBA" id="ARBA00000971"/>
    </source>
</evidence>
<evidence type="ECO:0000256" key="7">
    <source>
        <dbReference type="SAM" id="SignalP"/>
    </source>
</evidence>
<evidence type="ECO:0000313" key="10">
    <source>
        <dbReference type="Proteomes" id="UP001431217"/>
    </source>
</evidence>
<accession>A0ABT0MFW1</accession>
<organism evidence="9 10">
    <name type="scientific">Luteimonas galliterrae</name>
    <dbReference type="NCBI Taxonomy" id="2940486"/>
    <lineage>
        <taxon>Bacteria</taxon>
        <taxon>Pseudomonadati</taxon>
        <taxon>Pseudomonadota</taxon>
        <taxon>Gammaproteobacteria</taxon>
        <taxon>Lysobacterales</taxon>
        <taxon>Lysobacteraceae</taxon>
        <taxon>Luteimonas</taxon>
    </lineage>
</organism>
<dbReference type="PROSITE" id="PS51257">
    <property type="entry name" value="PROKAR_LIPOPROTEIN"/>
    <property type="match status" value="1"/>
</dbReference>
<dbReference type="InterPro" id="IPR000774">
    <property type="entry name" value="PPIase_FKBP_N"/>
</dbReference>
<dbReference type="Gene3D" id="3.10.50.40">
    <property type="match status" value="1"/>
</dbReference>
<feature type="domain" description="PPIase FKBP-type" evidence="8">
    <location>
        <begin position="174"/>
        <end position="261"/>
    </location>
</feature>
<dbReference type="Proteomes" id="UP001431217">
    <property type="component" value="Unassembled WGS sequence"/>
</dbReference>
<evidence type="ECO:0000256" key="4">
    <source>
        <dbReference type="ARBA" id="ARBA00023235"/>
    </source>
</evidence>
<evidence type="ECO:0000313" key="9">
    <source>
        <dbReference type="EMBL" id="MCL1633761.1"/>
    </source>
</evidence>
<dbReference type="SUPFAM" id="SSF54534">
    <property type="entry name" value="FKBP-like"/>
    <property type="match status" value="1"/>
</dbReference>
<evidence type="ECO:0000256" key="5">
    <source>
        <dbReference type="PROSITE-ProRule" id="PRU00277"/>
    </source>
</evidence>
<protein>
    <recommendedName>
        <fullName evidence="6">Peptidyl-prolyl cis-trans isomerase</fullName>
        <ecNumber evidence="6">5.2.1.8</ecNumber>
    </recommendedName>
</protein>
<dbReference type="PROSITE" id="PS50059">
    <property type="entry name" value="FKBP_PPIASE"/>
    <property type="match status" value="1"/>
</dbReference>
<keyword evidence="10" id="KW-1185">Reference proteome</keyword>
<reference evidence="9 10" key="1">
    <citation type="submission" date="2022-05" db="EMBL/GenBank/DDBJ databases">
        <title>Luteimonas sp. SX5, whole genome shotgun sequencing project.</title>
        <authorList>
            <person name="Zhao G."/>
            <person name="Shen L."/>
        </authorList>
    </citation>
    <scope>NUCLEOTIDE SEQUENCE [LARGE SCALE GENOMIC DNA]</scope>
    <source>
        <strain evidence="9 10">SX5</strain>
    </source>
</reference>
<dbReference type="PANTHER" id="PTHR43811:SF57">
    <property type="entry name" value="FKBP-TYPE PEPTIDYL-PROLYL CIS-TRANS ISOMERASE FKPA-RELATED"/>
    <property type="match status" value="1"/>
</dbReference>
<evidence type="ECO:0000259" key="8">
    <source>
        <dbReference type="PROSITE" id="PS50059"/>
    </source>
</evidence>
<comment type="caution">
    <text evidence="9">The sequence shown here is derived from an EMBL/GenBank/DDBJ whole genome shotgun (WGS) entry which is preliminary data.</text>
</comment>
<evidence type="ECO:0000256" key="3">
    <source>
        <dbReference type="ARBA" id="ARBA00023110"/>
    </source>
</evidence>
<proteinExistence type="inferred from homology"/>
<dbReference type="InterPro" id="IPR046357">
    <property type="entry name" value="PPIase_dom_sf"/>
</dbReference>
<keyword evidence="3 5" id="KW-0697">Rotamase</keyword>